<evidence type="ECO:0000313" key="7">
    <source>
        <dbReference type="EMBL" id="NIJ12104.1"/>
    </source>
</evidence>
<keyword evidence="5 6" id="KW-0472">Membrane</keyword>
<feature type="transmembrane region" description="Helical" evidence="6">
    <location>
        <begin position="39"/>
        <end position="63"/>
    </location>
</feature>
<evidence type="ECO:0000313" key="8">
    <source>
        <dbReference type="Proteomes" id="UP000545493"/>
    </source>
</evidence>
<dbReference type="Proteomes" id="UP000545493">
    <property type="component" value="Unassembled WGS sequence"/>
</dbReference>
<dbReference type="AlphaFoldDB" id="A0A7X5UQY3"/>
<comment type="caution">
    <text evidence="7">The sequence shown here is derived from an EMBL/GenBank/DDBJ whole genome shotgun (WGS) entry which is preliminary data.</text>
</comment>
<proteinExistence type="predicted"/>
<feature type="transmembrane region" description="Helical" evidence="6">
    <location>
        <begin position="6"/>
        <end position="27"/>
    </location>
</feature>
<dbReference type="Pfam" id="PF01810">
    <property type="entry name" value="LysE"/>
    <property type="match status" value="1"/>
</dbReference>
<dbReference type="RefSeq" id="WP_167170384.1">
    <property type="nucleotide sequence ID" value="NZ_JAAOYM010000001.1"/>
</dbReference>
<keyword evidence="2" id="KW-1003">Cell membrane</keyword>
<protein>
    <submittedName>
        <fullName evidence="7">Threonine/homoserine/homoserine lactone efflux protein</fullName>
    </submittedName>
</protein>
<reference evidence="7 8" key="1">
    <citation type="submission" date="2020-03" db="EMBL/GenBank/DDBJ databases">
        <title>Sequencing the genomes of 1000 actinobacteria strains.</title>
        <authorList>
            <person name="Klenk H.-P."/>
        </authorList>
    </citation>
    <scope>NUCLEOTIDE SEQUENCE [LARGE SCALE GENOMIC DNA]</scope>
    <source>
        <strain evidence="7 8">DSM 45685</strain>
    </source>
</reference>
<dbReference type="PANTHER" id="PTHR30086">
    <property type="entry name" value="ARGININE EXPORTER PROTEIN ARGO"/>
    <property type="match status" value="1"/>
</dbReference>
<evidence type="ECO:0000256" key="6">
    <source>
        <dbReference type="SAM" id="Phobius"/>
    </source>
</evidence>
<evidence type="ECO:0000256" key="4">
    <source>
        <dbReference type="ARBA" id="ARBA00022989"/>
    </source>
</evidence>
<gene>
    <name evidence="7" type="ORF">FHU38_002448</name>
</gene>
<accession>A0A7X5UQY3</accession>
<dbReference type="GO" id="GO:0015171">
    <property type="term" value="F:amino acid transmembrane transporter activity"/>
    <property type="evidence" value="ECO:0007669"/>
    <property type="project" value="TreeGrafter"/>
</dbReference>
<keyword evidence="4 6" id="KW-1133">Transmembrane helix</keyword>
<keyword evidence="8" id="KW-1185">Reference proteome</keyword>
<evidence type="ECO:0000256" key="3">
    <source>
        <dbReference type="ARBA" id="ARBA00022692"/>
    </source>
</evidence>
<organism evidence="7 8">
    <name type="scientific">Saccharomonospora amisosensis</name>
    <dbReference type="NCBI Taxonomy" id="1128677"/>
    <lineage>
        <taxon>Bacteria</taxon>
        <taxon>Bacillati</taxon>
        <taxon>Actinomycetota</taxon>
        <taxon>Actinomycetes</taxon>
        <taxon>Pseudonocardiales</taxon>
        <taxon>Pseudonocardiaceae</taxon>
        <taxon>Saccharomonospora</taxon>
    </lineage>
</organism>
<dbReference type="PIRSF" id="PIRSF006324">
    <property type="entry name" value="LeuE"/>
    <property type="match status" value="1"/>
</dbReference>
<name>A0A7X5UQY3_9PSEU</name>
<evidence type="ECO:0000256" key="2">
    <source>
        <dbReference type="ARBA" id="ARBA00022475"/>
    </source>
</evidence>
<dbReference type="InterPro" id="IPR001123">
    <property type="entry name" value="LeuE-type"/>
</dbReference>
<evidence type="ECO:0000256" key="5">
    <source>
        <dbReference type="ARBA" id="ARBA00023136"/>
    </source>
</evidence>
<evidence type="ECO:0000256" key="1">
    <source>
        <dbReference type="ARBA" id="ARBA00004651"/>
    </source>
</evidence>
<dbReference type="PANTHER" id="PTHR30086:SF20">
    <property type="entry name" value="ARGININE EXPORTER PROTEIN ARGO-RELATED"/>
    <property type="match status" value="1"/>
</dbReference>
<dbReference type="EMBL" id="JAAOYM010000001">
    <property type="protein sequence ID" value="NIJ12104.1"/>
    <property type="molecule type" value="Genomic_DNA"/>
</dbReference>
<sequence length="205" mass="21121">MLDSLLAFAGLCVVLAVTPGPDSFIVLRFAVRSGVAASLSAAAGAAIGSLFWAGAAGLGLAALLASWSIGYTLVRILGALYLIYLGVRALCARRPVEAGTTGPPEHLSWWRAGRTGLLSAMLNPKIGLFFLAVAPQFVQAQASVIGTTLLLGCIDAAVAFGWLALVSIGASRMVRWLRRPKVGTHLERASGVALTGLGVATLATH</sequence>
<keyword evidence="3 6" id="KW-0812">Transmembrane</keyword>
<feature type="transmembrane region" description="Helical" evidence="6">
    <location>
        <begin position="117"/>
        <end position="138"/>
    </location>
</feature>
<dbReference type="GO" id="GO:0005886">
    <property type="term" value="C:plasma membrane"/>
    <property type="evidence" value="ECO:0007669"/>
    <property type="project" value="UniProtKB-SubCell"/>
</dbReference>
<comment type="subcellular location">
    <subcellularLocation>
        <location evidence="1">Cell membrane</location>
        <topology evidence="1">Multi-pass membrane protein</topology>
    </subcellularLocation>
</comment>
<feature type="transmembrane region" description="Helical" evidence="6">
    <location>
        <begin position="144"/>
        <end position="170"/>
    </location>
</feature>
<feature type="transmembrane region" description="Helical" evidence="6">
    <location>
        <begin position="69"/>
        <end position="87"/>
    </location>
</feature>